<reference evidence="1" key="3">
    <citation type="submission" date="2020-09" db="EMBL/GenBank/DDBJ databases">
        <authorList>
            <person name="Sun Q."/>
            <person name="Zhou Y."/>
        </authorList>
    </citation>
    <scope>NUCLEOTIDE SEQUENCE</scope>
    <source>
        <strain evidence="1">CGMCC 1.14984</strain>
    </source>
</reference>
<dbReference type="EMBL" id="VCJR02000001">
    <property type="protein sequence ID" value="NHK27107.1"/>
    <property type="molecule type" value="Genomic_DNA"/>
</dbReference>
<proteinExistence type="predicted"/>
<dbReference type="Proteomes" id="UP000818603">
    <property type="component" value="Unassembled WGS sequence"/>
</dbReference>
<reference evidence="1" key="1">
    <citation type="journal article" date="2014" name="Int. J. Syst. Evol. Microbiol.">
        <title>Complete genome sequence of Corynebacterium casei LMG S-19264T (=DSM 44701T), isolated from a smear-ripened cheese.</title>
        <authorList>
            <consortium name="US DOE Joint Genome Institute (JGI-PGF)"/>
            <person name="Walter F."/>
            <person name="Albersmeier A."/>
            <person name="Kalinowski J."/>
            <person name="Ruckert C."/>
        </authorList>
    </citation>
    <scope>NUCLEOTIDE SEQUENCE</scope>
    <source>
        <strain evidence="1">CGMCC 1.14984</strain>
    </source>
</reference>
<dbReference type="RefSeq" id="WP_155137817.1">
    <property type="nucleotide sequence ID" value="NZ_BMGZ01000001.1"/>
</dbReference>
<keyword evidence="4" id="KW-1185">Reference proteome</keyword>
<sequence>MTALSDLKRKLRPGQVYRRADLARWSKSVDRHLRQLVEEGRLVKVSAGLYRTPRKTRFGDAPAAPDKLVERFLKDDRFLMVSPNAYNGLGVGATQLYNETIVYNAKRHGRHELDGRKYDFRQKPWFPTRVTPEFLLVDLVDNLGRLAEDQDALASRAKERARQMDRQALKKAVRDYGGQRAKRLLGPVLADDAHAVA</sequence>
<evidence type="ECO:0000313" key="2">
    <source>
        <dbReference type="EMBL" id="NHK27107.1"/>
    </source>
</evidence>
<gene>
    <name evidence="2" type="ORF">FF098_004210</name>
    <name evidence="1" type="ORF">GCM10011355_08480</name>
</gene>
<comment type="caution">
    <text evidence="1">The sequence shown here is derived from an EMBL/GenBank/DDBJ whole genome shotgun (WGS) entry which is preliminary data.</text>
</comment>
<dbReference type="Proteomes" id="UP000621856">
    <property type="component" value="Unassembled WGS sequence"/>
</dbReference>
<evidence type="ECO:0008006" key="5">
    <source>
        <dbReference type="Google" id="ProtNLM"/>
    </source>
</evidence>
<evidence type="ECO:0000313" key="1">
    <source>
        <dbReference type="EMBL" id="GGH94395.1"/>
    </source>
</evidence>
<dbReference type="EMBL" id="BMGZ01000001">
    <property type="protein sequence ID" value="GGH94395.1"/>
    <property type="molecule type" value="Genomic_DNA"/>
</dbReference>
<dbReference type="AlphaFoldDB" id="A0A8J3EP48"/>
<protein>
    <recommendedName>
        <fullName evidence="5">Transcriptional regulator, AbiEi antitoxin, Type IV TA system</fullName>
    </recommendedName>
</protein>
<accession>A0A8J3EP48</accession>
<name>A0A8J3EP48_9PROT</name>
<evidence type="ECO:0000313" key="4">
    <source>
        <dbReference type="Proteomes" id="UP000818603"/>
    </source>
</evidence>
<evidence type="ECO:0000313" key="3">
    <source>
        <dbReference type="Proteomes" id="UP000621856"/>
    </source>
</evidence>
<reference evidence="2 4" key="2">
    <citation type="submission" date="2020-02" db="EMBL/GenBank/DDBJ databases">
        <title>Genome sequence of Parvularcula flava strain NH6-79.</title>
        <authorList>
            <person name="Abdul Karim M.H."/>
            <person name="Lam M.Q."/>
            <person name="Chen S.J."/>
            <person name="Yahya A."/>
            <person name="Shahir S."/>
            <person name="Shamsir M.S."/>
            <person name="Chong C.S."/>
        </authorList>
    </citation>
    <scope>NUCLEOTIDE SEQUENCE [LARGE SCALE GENOMIC DNA]</scope>
    <source>
        <strain evidence="2 4">NH6-79</strain>
    </source>
</reference>
<organism evidence="1 3">
    <name type="scientific">Aquisalinus luteolus</name>
    <dbReference type="NCBI Taxonomy" id="1566827"/>
    <lineage>
        <taxon>Bacteria</taxon>
        <taxon>Pseudomonadati</taxon>
        <taxon>Pseudomonadota</taxon>
        <taxon>Alphaproteobacteria</taxon>
        <taxon>Parvularculales</taxon>
        <taxon>Parvularculaceae</taxon>
        <taxon>Aquisalinus</taxon>
    </lineage>
</organism>